<feature type="compositionally biased region" description="Gly residues" evidence="1">
    <location>
        <begin position="204"/>
        <end position="218"/>
    </location>
</feature>
<keyword evidence="5" id="KW-1185">Reference proteome</keyword>
<feature type="compositionally biased region" description="Low complexity" evidence="1">
    <location>
        <begin position="219"/>
        <end position="232"/>
    </location>
</feature>
<accession>A0A9P5PT21</accession>
<keyword evidence="2" id="KW-0472">Membrane</keyword>
<organism evidence="4 5">
    <name type="scientific">Rhodocollybia butyracea</name>
    <dbReference type="NCBI Taxonomy" id="206335"/>
    <lineage>
        <taxon>Eukaryota</taxon>
        <taxon>Fungi</taxon>
        <taxon>Dikarya</taxon>
        <taxon>Basidiomycota</taxon>
        <taxon>Agaricomycotina</taxon>
        <taxon>Agaricomycetes</taxon>
        <taxon>Agaricomycetidae</taxon>
        <taxon>Agaricales</taxon>
        <taxon>Marasmiineae</taxon>
        <taxon>Omphalotaceae</taxon>
        <taxon>Rhodocollybia</taxon>
    </lineage>
</organism>
<feature type="compositionally biased region" description="Low complexity" evidence="1">
    <location>
        <begin position="193"/>
        <end position="203"/>
    </location>
</feature>
<dbReference type="AlphaFoldDB" id="A0A9P5PT21"/>
<name>A0A9P5PT21_9AGAR</name>
<protein>
    <submittedName>
        <fullName evidence="4">Uncharacterized protein</fullName>
    </submittedName>
</protein>
<dbReference type="Proteomes" id="UP000772434">
    <property type="component" value="Unassembled WGS sequence"/>
</dbReference>
<evidence type="ECO:0000313" key="4">
    <source>
        <dbReference type="EMBL" id="KAF9069503.1"/>
    </source>
</evidence>
<dbReference type="EMBL" id="JADNRY010000050">
    <property type="protein sequence ID" value="KAF9069503.1"/>
    <property type="molecule type" value="Genomic_DNA"/>
</dbReference>
<reference evidence="4" key="1">
    <citation type="submission" date="2020-11" db="EMBL/GenBank/DDBJ databases">
        <authorList>
            <consortium name="DOE Joint Genome Institute"/>
            <person name="Ahrendt S."/>
            <person name="Riley R."/>
            <person name="Andreopoulos W."/>
            <person name="Labutti K."/>
            <person name="Pangilinan J."/>
            <person name="Ruiz-Duenas F.J."/>
            <person name="Barrasa J.M."/>
            <person name="Sanchez-Garcia M."/>
            <person name="Camarero S."/>
            <person name="Miyauchi S."/>
            <person name="Serrano A."/>
            <person name="Linde D."/>
            <person name="Babiker R."/>
            <person name="Drula E."/>
            <person name="Ayuso-Fernandez I."/>
            <person name="Pacheco R."/>
            <person name="Padilla G."/>
            <person name="Ferreira P."/>
            <person name="Barriuso J."/>
            <person name="Kellner H."/>
            <person name="Castanera R."/>
            <person name="Alfaro M."/>
            <person name="Ramirez L."/>
            <person name="Pisabarro A.G."/>
            <person name="Kuo A."/>
            <person name="Tritt A."/>
            <person name="Lipzen A."/>
            <person name="He G."/>
            <person name="Yan M."/>
            <person name="Ng V."/>
            <person name="Cullen D."/>
            <person name="Martin F."/>
            <person name="Rosso M.-N."/>
            <person name="Henrissat B."/>
            <person name="Hibbett D."/>
            <person name="Martinez A.T."/>
            <person name="Grigoriev I.V."/>
        </authorList>
    </citation>
    <scope>NUCLEOTIDE SEQUENCE</scope>
    <source>
        <strain evidence="4">AH 40177</strain>
    </source>
</reference>
<evidence type="ECO:0000256" key="2">
    <source>
        <dbReference type="SAM" id="Phobius"/>
    </source>
</evidence>
<feature type="transmembrane region" description="Helical" evidence="2">
    <location>
        <begin position="236"/>
        <end position="256"/>
    </location>
</feature>
<evidence type="ECO:0000256" key="1">
    <source>
        <dbReference type="SAM" id="MobiDB-lite"/>
    </source>
</evidence>
<feature type="chain" id="PRO_5040286995" evidence="3">
    <location>
        <begin position="26"/>
        <end position="257"/>
    </location>
</feature>
<dbReference type="OrthoDB" id="2985813at2759"/>
<sequence length="257" mass="25488">MTSSVQSLNVIRTLFLLGFFSVVNGQFGTSTVFGTATGTPSSTASTPLSSSSPTNAADPGVVTFYLPSPFLLGEAAVPVTTIASVSLVGSAVSNGVAYTTFIEERVIEVPPTTASADIAVGTPAPGSTTTITGTMVANSQGWTFSAPDYNNYRENCTLSGVQLECSYQFSSGVGGYGGNALAEYTLTLSTSTATASPTASGTGSSAGSGNNGSSGSGSGSSNTSSSSSKNGSNHQIGGYSMVGGLICMLSAAFLSVL</sequence>
<feature type="signal peptide" evidence="3">
    <location>
        <begin position="1"/>
        <end position="25"/>
    </location>
</feature>
<proteinExistence type="predicted"/>
<evidence type="ECO:0000256" key="3">
    <source>
        <dbReference type="SAM" id="SignalP"/>
    </source>
</evidence>
<keyword evidence="3" id="KW-0732">Signal</keyword>
<evidence type="ECO:0000313" key="5">
    <source>
        <dbReference type="Proteomes" id="UP000772434"/>
    </source>
</evidence>
<feature type="region of interest" description="Disordered" evidence="1">
    <location>
        <begin position="193"/>
        <end position="232"/>
    </location>
</feature>
<comment type="caution">
    <text evidence="4">The sequence shown here is derived from an EMBL/GenBank/DDBJ whole genome shotgun (WGS) entry which is preliminary data.</text>
</comment>
<gene>
    <name evidence="4" type="ORF">BDP27DRAFT_1447677</name>
</gene>
<keyword evidence="2" id="KW-0812">Transmembrane</keyword>
<keyword evidence="2" id="KW-1133">Transmembrane helix</keyword>